<name>A0P4A5_ROSAI</name>
<gene>
    <name evidence="1" type="ORF">SIAM614_28611</name>
</gene>
<evidence type="ECO:0000313" key="1">
    <source>
        <dbReference type="EMBL" id="EAV40130.1"/>
    </source>
</evidence>
<dbReference type="Proteomes" id="UP000004848">
    <property type="component" value="Unassembled WGS sequence"/>
</dbReference>
<organism evidence="1 2">
    <name type="scientific">Roseibium aggregatum (strain ATCC 25650 / DSM 13394 / JCM 20685 / NBRC 16684 / NCIMB 2208 / IAM 12614 / B1)</name>
    <name type="common">Stappia aggregata</name>
    <dbReference type="NCBI Taxonomy" id="384765"/>
    <lineage>
        <taxon>Bacteria</taxon>
        <taxon>Pseudomonadati</taxon>
        <taxon>Pseudomonadota</taxon>
        <taxon>Alphaproteobacteria</taxon>
        <taxon>Hyphomicrobiales</taxon>
        <taxon>Stappiaceae</taxon>
        <taxon>Roseibium</taxon>
    </lineage>
</organism>
<sequence length="67" mass="7118">MEGISKCRERADISLSQGGRWNTPIRTYIKVISFTGSKPGTDEQTSQPCAPVAEIHAIEAKVGAAAS</sequence>
<dbReference type="AlphaFoldDB" id="A0P4A5"/>
<dbReference type="EMBL" id="AAUW01000042">
    <property type="protein sequence ID" value="EAV40130.1"/>
    <property type="molecule type" value="Genomic_DNA"/>
</dbReference>
<proteinExistence type="predicted"/>
<reference evidence="1 2" key="1">
    <citation type="submission" date="2006-05" db="EMBL/GenBank/DDBJ databases">
        <authorList>
            <person name="King G."/>
            <person name="Ferriera S."/>
            <person name="Johnson J."/>
            <person name="Kravitz S."/>
            <person name="Beeson K."/>
            <person name="Sutton G."/>
            <person name="Rogers Y.-H."/>
            <person name="Friedman R."/>
            <person name="Frazier M."/>
            <person name="Venter J.C."/>
        </authorList>
    </citation>
    <scope>NUCLEOTIDE SEQUENCE [LARGE SCALE GENOMIC DNA]</scope>
    <source>
        <strain evidence="2">ATCC 25650 / DSM 13394 / JCM 20685 / NBRC 16684 / NCIMB 2208 / IAM 12614 / B1</strain>
    </source>
</reference>
<protein>
    <submittedName>
        <fullName evidence="1">Uncharacterized protein</fullName>
    </submittedName>
</protein>
<evidence type="ECO:0000313" key="2">
    <source>
        <dbReference type="Proteomes" id="UP000004848"/>
    </source>
</evidence>
<comment type="caution">
    <text evidence="1">The sequence shown here is derived from an EMBL/GenBank/DDBJ whole genome shotgun (WGS) entry which is preliminary data.</text>
</comment>
<accession>A0P4A5</accession>